<dbReference type="EMBL" id="JAIEZQ010000003">
    <property type="protein sequence ID" value="MBY9076860.1"/>
    <property type="molecule type" value="Genomic_DNA"/>
</dbReference>
<comment type="caution">
    <text evidence="2">The sequence shown here is derived from an EMBL/GenBank/DDBJ whole genome shotgun (WGS) entry which is preliminary data.</text>
</comment>
<dbReference type="PROSITE" id="PS51494">
    <property type="entry name" value="SPOIVB"/>
    <property type="match status" value="1"/>
</dbReference>
<evidence type="ECO:0000313" key="3">
    <source>
        <dbReference type="Proteomes" id="UP000754710"/>
    </source>
</evidence>
<protein>
    <recommendedName>
        <fullName evidence="1">Peptidase S55 domain-containing protein</fullName>
    </recommendedName>
</protein>
<dbReference type="InterPro" id="IPR008763">
    <property type="entry name" value="Peptidase_S55"/>
</dbReference>
<feature type="domain" description="Peptidase S55" evidence="1">
    <location>
        <begin position="1"/>
        <end position="167"/>
    </location>
</feature>
<evidence type="ECO:0000313" key="2">
    <source>
        <dbReference type="EMBL" id="MBY9076860.1"/>
    </source>
</evidence>
<dbReference type="SUPFAM" id="SSF50494">
    <property type="entry name" value="Trypsin-like serine proteases"/>
    <property type="match status" value="1"/>
</dbReference>
<dbReference type="InterPro" id="IPR009003">
    <property type="entry name" value="Peptidase_S1_PA"/>
</dbReference>
<name>A0ABS7RP83_9ACTN</name>
<dbReference type="RefSeq" id="WP_221026636.1">
    <property type="nucleotide sequence ID" value="NZ_JAIEZQ010000003.1"/>
</dbReference>
<dbReference type="Proteomes" id="UP000754710">
    <property type="component" value="Unassembled WGS sequence"/>
</dbReference>
<sequence length="613" mass="64803">MSNSPGRRLLTGLRRHRRHAGIAVVTTAVVAAGLGTAPTASSAPDSACPDVFPKAALVDGDTVTGLTVSEGTTPDEFTGEYLGRIRGGIAPGIDMILARLSSDAIDQVGGIWSGMSGSPVYAEDGRLIGAVSYGLAWGPSPIAGITPAQDMYDLLKLPATNTTARRTLDAAAESDEVDVPQSLTRELVAAGASSADVDGGMSRLPLPLGISGLTGGKRMNQVKKALDLDGTRVYRAGAVSGAATPEPLVAGGNLAASLSYGDLSAIGVGTATAICGDKVIAFGHPMTWSGPSQLSMHNARAIVIQEDSLGAPFKIANATKPVGRVDQDRLAGILGVEGTAAIPDTSDVSSYVTVPGEKSRRGSTHISLPEAVPDLAAFHLLANEDRVFDGISGGSSAVSWTVTLLRADGTKLKYTRSDRYANQYDISFEPVWEIYEQLWMLQNNEVEDIEFAHVHETANMTRAYRAYEVSKVHVLQSGKWVLLNGDKTMRVKAGTEKKFRVTLTSKELATKVVYTKLPIPKRAARHYGYIRILGGNDYYGGGFEEEFFGEGVSSASPSTLEGLVKKLANSPRNDQLLATINLFEEDGSIRRTTRKNIGTVVGGGVTVEVRGVR</sequence>
<evidence type="ECO:0000259" key="1">
    <source>
        <dbReference type="PROSITE" id="PS51494"/>
    </source>
</evidence>
<keyword evidence="3" id="KW-1185">Reference proteome</keyword>
<accession>A0ABS7RP83</accession>
<organism evidence="2 3">
    <name type="scientific">Nocardioides jiangsuensis</name>
    <dbReference type="NCBI Taxonomy" id="2866161"/>
    <lineage>
        <taxon>Bacteria</taxon>
        <taxon>Bacillati</taxon>
        <taxon>Actinomycetota</taxon>
        <taxon>Actinomycetes</taxon>
        <taxon>Propionibacteriales</taxon>
        <taxon>Nocardioidaceae</taxon>
        <taxon>Nocardioides</taxon>
    </lineage>
</organism>
<reference evidence="2 3" key="1">
    <citation type="submission" date="2021-08" db="EMBL/GenBank/DDBJ databases">
        <title>Nocardioides bacterium WL0053 sp. nov., isolated from the sediment.</title>
        <authorList>
            <person name="Wang L."/>
            <person name="Zhang D."/>
            <person name="Zhang A."/>
        </authorList>
    </citation>
    <scope>NUCLEOTIDE SEQUENCE [LARGE SCALE GENOMIC DNA]</scope>
    <source>
        <strain evidence="2 3">WL0053</strain>
    </source>
</reference>
<proteinExistence type="predicted"/>
<gene>
    <name evidence="2" type="ORF">K1X13_18675</name>
</gene>